<sequence>MPRDAPSTSSPRPASVGRQPSTAPVGTASGTPSARNATRIAPATTALPQRNRAPATARSAPTTSVIPAIRTNDASR</sequence>
<accession>A0A251XJB7</accession>
<dbReference type="EMBL" id="MDHH01000001">
    <property type="protein sequence ID" value="OUE03420.1"/>
    <property type="molecule type" value="Genomic_DNA"/>
</dbReference>
<protein>
    <submittedName>
        <fullName evidence="2">Uncharacterized protein</fullName>
    </submittedName>
</protein>
<feature type="compositionally biased region" description="Low complexity" evidence="1">
    <location>
        <begin position="52"/>
        <end position="64"/>
    </location>
</feature>
<feature type="compositionally biased region" description="Polar residues" evidence="1">
    <location>
        <begin position="1"/>
        <end position="36"/>
    </location>
</feature>
<name>A0A251XJB7_CLAMM</name>
<dbReference type="AlphaFoldDB" id="A0A251XJB7"/>
<dbReference type="Proteomes" id="UP000195062">
    <property type="component" value="Unassembled WGS sequence"/>
</dbReference>
<proteinExistence type="predicted"/>
<gene>
    <name evidence="2" type="ORF">CMMCAS07_00625</name>
</gene>
<evidence type="ECO:0000313" key="2">
    <source>
        <dbReference type="EMBL" id="OUE03420.1"/>
    </source>
</evidence>
<keyword evidence="3" id="KW-1185">Reference proteome</keyword>
<evidence type="ECO:0000313" key="3">
    <source>
        <dbReference type="Proteomes" id="UP000195062"/>
    </source>
</evidence>
<feature type="region of interest" description="Disordered" evidence="1">
    <location>
        <begin position="1"/>
        <end position="76"/>
    </location>
</feature>
<organism evidence="2 3">
    <name type="scientific">Clavibacter michiganensis subsp. michiganensis</name>
    <dbReference type="NCBI Taxonomy" id="33013"/>
    <lineage>
        <taxon>Bacteria</taxon>
        <taxon>Bacillati</taxon>
        <taxon>Actinomycetota</taxon>
        <taxon>Actinomycetes</taxon>
        <taxon>Micrococcales</taxon>
        <taxon>Microbacteriaceae</taxon>
        <taxon>Clavibacter</taxon>
    </lineage>
</organism>
<reference evidence="2 3" key="1">
    <citation type="submission" date="2016-08" db="EMBL/GenBank/DDBJ databases">
        <title>Genome sequence of Clavibacter michiganensis subsp. michiganensis strain CASJ007.</title>
        <authorList>
            <person name="Thapa S.P."/>
            <person name="Coaker G."/>
        </authorList>
    </citation>
    <scope>NUCLEOTIDE SEQUENCE [LARGE SCALE GENOMIC DNA]</scope>
    <source>
        <strain evidence="2">CASJ007</strain>
    </source>
</reference>
<comment type="caution">
    <text evidence="2">The sequence shown here is derived from an EMBL/GenBank/DDBJ whole genome shotgun (WGS) entry which is preliminary data.</text>
</comment>
<evidence type="ECO:0000256" key="1">
    <source>
        <dbReference type="SAM" id="MobiDB-lite"/>
    </source>
</evidence>